<dbReference type="Proteomes" id="UP001627154">
    <property type="component" value="Unassembled WGS sequence"/>
</dbReference>
<dbReference type="SMART" id="SM00174">
    <property type="entry name" value="RHO"/>
    <property type="match status" value="1"/>
</dbReference>
<evidence type="ECO:0000313" key="2">
    <source>
        <dbReference type="EMBL" id="KAL3392448.1"/>
    </source>
</evidence>
<dbReference type="SMART" id="SM00173">
    <property type="entry name" value="RAS"/>
    <property type="match status" value="1"/>
</dbReference>
<dbReference type="EMBL" id="JBJJXI010000104">
    <property type="protein sequence ID" value="KAL3392448.1"/>
    <property type="molecule type" value="Genomic_DNA"/>
</dbReference>
<dbReference type="Gene3D" id="3.40.50.300">
    <property type="entry name" value="P-loop containing nucleotide triphosphate hydrolases"/>
    <property type="match status" value="1"/>
</dbReference>
<dbReference type="PROSITE" id="PS51419">
    <property type="entry name" value="RAB"/>
    <property type="match status" value="1"/>
</dbReference>
<feature type="region of interest" description="Disordered" evidence="1">
    <location>
        <begin position="318"/>
        <end position="362"/>
    </location>
</feature>
<dbReference type="InterPro" id="IPR001806">
    <property type="entry name" value="Small_GTPase"/>
</dbReference>
<protein>
    <recommendedName>
        <fullName evidence="4">Ras-like protein family member 10B</fullName>
    </recommendedName>
</protein>
<keyword evidence="3" id="KW-1185">Reference proteome</keyword>
<dbReference type="PANTHER" id="PTHR46350:SF2">
    <property type="entry name" value="RAS LIKE FAMILY 10 MEMBER B"/>
    <property type="match status" value="1"/>
</dbReference>
<dbReference type="AlphaFoldDB" id="A0ABD2WHM2"/>
<evidence type="ECO:0008006" key="4">
    <source>
        <dbReference type="Google" id="ProtNLM"/>
    </source>
</evidence>
<sequence>MFTRVKKNTKDGRIYSIREKSGKITSVLDRGVQQFQPVSTGVWFLSSLSFVTRANELLNGHWMDDHLATEKSFTFPQTLVATKNLLELDLDYFERRGADGCEPEITSSASKEEDSPADTLERVKIIFLGANGVGKTSIIRQFVWNEFSEDYRPTERRETYYPSVVLAERMYELKISDLPTIPYFPVSSHLEWTDFRYYGLRSATAYVLVYDLSNQETFQYIKTLRDQIFESRDMRNVPLLVVGNKQDKLPTSSTTGGSSSGGGGGSTSTGTNARHRDIVNLVRKHWRCGYVECSARFNYRVVQVFRELMKSIQLLEGKPAASPTPTQSQSLIMQQAASSSAGTGGGKGSSGGFDDAEASGSDNKCILL</sequence>
<accession>A0ABD2WHM2</accession>
<feature type="compositionally biased region" description="Gly residues" evidence="1">
    <location>
        <begin position="342"/>
        <end position="351"/>
    </location>
</feature>
<feature type="compositionally biased region" description="Polar residues" evidence="1">
    <location>
        <begin position="323"/>
        <end position="335"/>
    </location>
</feature>
<dbReference type="SUPFAM" id="SSF52540">
    <property type="entry name" value="P-loop containing nucleoside triphosphate hydrolases"/>
    <property type="match status" value="1"/>
</dbReference>
<dbReference type="InterPro" id="IPR027417">
    <property type="entry name" value="P-loop_NTPase"/>
</dbReference>
<dbReference type="InterPro" id="IPR052661">
    <property type="entry name" value="Ras-like_GTPase_Reg"/>
</dbReference>
<dbReference type="PRINTS" id="PR00449">
    <property type="entry name" value="RASTRNSFRMNG"/>
</dbReference>
<dbReference type="Pfam" id="PF00071">
    <property type="entry name" value="Ras"/>
    <property type="match status" value="1"/>
</dbReference>
<evidence type="ECO:0000256" key="1">
    <source>
        <dbReference type="SAM" id="MobiDB-lite"/>
    </source>
</evidence>
<reference evidence="2 3" key="1">
    <citation type="journal article" date="2024" name="bioRxiv">
        <title>A reference genome for Trichogramma kaykai: A tiny desert-dwelling parasitoid wasp with competing sex-ratio distorters.</title>
        <authorList>
            <person name="Culotta J."/>
            <person name="Lindsey A.R."/>
        </authorList>
    </citation>
    <scope>NUCLEOTIDE SEQUENCE [LARGE SCALE GENOMIC DNA]</scope>
    <source>
        <strain evidence="2 3">KSX58</strain>
    </source>
</reference>
<feature type="region of interest" description="Disordered" evidence="1">
    <location>
        <begin position="246"/>
        <end position="272"/>
    </location>
</feature>
<name>A0ABD2WHM2_9HYME</name>
<evidence type="ECO:0000313" key="3">
    <source>
        <dbReference type="Proteomes" id="UP001627154"/>
    </source>
</evidence>
<dbReference type="PANTHER" id="PTHR46350">
    <property type="entry name" value="RAS LIKE FAMILY 10 MEMBER B-RELATED"/>
    <property type="match status" value="1"/>
</dbReference>
<dbReference type="SMART" id="SM00175">
    <property type="entry name" value="RAB"/>
    <property type="match status" value="1"/>
</dbReference>
<proteinExistence type="predicted"/>
<organism evidence="2 3">
    <name type="scientific">Trichogramma kaykai</name>
    <dbReference type="NCBI Taxonomy" id="54128"/>
    <lineage>
        <taxon>Eukaryota</taxon>
        <taxon>Metazoa</taxon>
        <taxon>Ecdysozoa</taxon>
        <taxon>Arthropoda</taxon>
        <taxon>Hexapoda</taxon>
        <taxon>Insecta</taxon>
        <taxon>Pterygota</taxon>
        <taxon>Neoptera</taxon>
        <taxon>Endopterygota</taxon>
        <taxon>Hymenoptera</taxon>
        <taxon>Apocrita</taxon>
        <taxon>Proctotrupomorpha</taxon>
        <taxon>Chalcidoidea</taxon>
        <taxon>Trichogrammatidae</taxon>
        <taxon>Trichogramma</taxon>
    </lineage>
</organism>
<comment type="caution">
    <text evidence="2">The sequence shown here is derived from an EMBL/GenBank/DDBJ whole genome shotgun (WGS) entry which is preliminary data.</text>
</comment>
<gene>
    <name evidence="2" type="ORF">TKK_012974</name>
</gene>
<dbReference type="PROSITE" id="PS51421">
    <property type="entry name" value="RAS"/>
    <property type="match status" value="1"/>
</dbReference>
<feature type="compositionally biased region" description="Gly residues" evidence="1">
    <location>
        <begin position="258"/>
        <end position="267"/>
    </location>
</feature>